<feature type="non-terminal residue" evidence="1">
    <location>
        <position position="1"/>
    </location>
</feature>
<evidence type="ECO:0000313" key="1">
    <source>
        <dbReference type="EMBL" id="MCM2563811.1"/>
    </source>
</evidence>
<proteinExistence type="predicted"/>
<comment type="caution">
    <text evidence="1">The sequence shown here is derived from an EMBL/GenBank/DDBJ whole genome shotgun (WGS) entry which is preliminary data.</text>
</comment>
<keyword evidence="2" id="KW-1185">Reference proteome</keyword>
<protein>
    <submittedName>
        <fullName evidence="1">Uncharacterized protein</fullName>
    </submittedName>
</protein>
<dbReference type="EMBL" id="JAMQGO010000018">
    <property type="protein sequence ID" value="MCM2563811.1"/>
    <property type="molecule type" value="Genomic_DNA"/>
</dbReference>
<evidence type="ECO:0000313" key="2">
    <source>
        <dbReference type="Proteomes" id="UP001203036"/>
    </source>
</evidence>
<dbReference type="Proteomes" id="UP001203036">
    <property type="component" value="Unassembled WGS sequence"/>
</dbReference>
<gene>
    <name evidence="1" type="ORF">M8744_16810</name>
</gene>
<accession>A0ACC6A1D8</accession>
<name>A0ACC6A1D8_9RHOB</name>
<reference evidence="1" key="1">
    <citation type="submission" date="2022-06" db="EMBL/GenBank/DDBJ databases">
        <title>Lutimaribacter sp. EGI FJ00013, a novel bacterium isolated from a salt lake sediment enrichment.</title>
        <authorList>
            <person name="Gao L."/>
            <person name="Fang B.-Z."/>
            <person name="Li W.-J."/>
        </authorList>
    </citation>
    <scope>NUCLEOTIDE SEQUENCE</scope>
    <source>
        <strain evidence="1">EGI FJ00013</strain>
    </source>
</reference>
<organism evidence="1 2">
    <name type="scientific">Lutimaribacter degradans</name>
    <dbReference type="NCBI Taxonomy" id="2945989"/>
    <lineage>
        <taxon>Bacteria</taxon>
        <taxon>Pseudomonadati</taxon>
        <taxon>Pseudomonadota</taxon>
        <taxon>Alphaproteobacteria</taxon>
        <taxon>Rhodobacterales</taxon>
        <taxon>Roseobacteraceae</taxon>
        <taxon>Lutimaribacter</taxon>
    </lineage>
</organism>
<sequence>GRRSTRRDQTCSPLVFRTVNHAASQKSMGPDPKQSADEIRPDIRAATLDDLPFTYTHLRRVAEHLGFWDQPHGDLRHTGFDHIAERPIYFLEGRRAVVAFAQENTLEFMETCASQANLARWLQQN</sequence>